<name>A0A1W1UAH5_9DEIO</name>
<keyword evidence="4" id="KW-1185">Reference proteome</keyword>
<dbReference type="RefSeq" id="WP_170928355.1">
    <property type="nucleotide sequence ID" value="NZ_FWWU01000002.1"/>
</dbReference>
<dbReference type="Proteomes" id="UP000192582">
    <property type="component" value="Unassembled WGS sequence"/>
</dbReference>
<dbReference type="InterPro" id="IPR032874">
    <property type="entry name" value="DDE_dom"/>
</dbReference>
<evidence type="ECO:0000313" key="4">
    <source>
        <dbReference type="Proteomes" id="UP000192582"/>
    </source>
</evidence>
<sequence>MTARPTTTVFPSASSVTLYGWITPSHSASVTCSNCFANAASSSVTRRKRQWNIKFSPLLTEELRHREPRRGSRWHLKEVCVQVGGVKHGLWGESTNAGTYWTSFSRNTAIPRRPSPYCVRLLSEYGVPEVIHTDKLWSRGAALPELPVLHTVEHVQVVSTARCNNLLEQSHRPTRRQERSEFGFKRRRRTQDCAARPSLEPSPPCPNDHPRCPQTKQPNRSTAPLARGNVAGGLILKPPAELLQPRSG</sequence>
<dbReference type="PANTHER" id="PTHR35528:SF3">
    <property type="entry name" value="BLL1675 PROTEIN"/>
    <property type="match status" value="1"/>
</dbReference>
<organism evidence="3 4">
    <name type="scientific">Deinococcus hopiensis KR-140</name>
    <dbReference type="NCBI Taxonomy" id="695939"/>
    <lineage>
        <taxon>Bacteria</taxon>
        <taxon>Thermotogati</taxon>
        <taxon>Deinococcota</taxon>
        <taxon>Deinococci</taxon>
        <taxon>Deinococcales</taxon>
        <taxon>Deinococcaceae</taxon>
        <taxon>Deinococcus</taxon>
    </lineage>
</organism>
<gene>
    <name evidence="3" type="ORF">SAMN00790413_06483</name>
</gene>
<dbReference type="InterPro" id="IPR052183">
    <property type="entry name" value="IS_Transposase"/>
</dbReference>
<protein>
    <submittedName>
        <fullName evidence="3">Putative transposase</fullName>
    </submittedName>
</protein>
<dbReference type="AlphaFoldDB" id="A0A1W1UAH5"/>
<evidence type="ECO:0000259" key="2">
    <source>
        <dbReference type="Pfam" id="PF13610"/>
    </source>
</evidence>
<proteinExistence type="predicted"/>
<reference evidence="3 4" key="1">
    <citation type="submission" date="2017-04" db="EMBL/GenBank/DDBJ databases">
        <authorList>
            <person name="Afonso C.L."/>
            <person name="Miller P.J."/>
            <person name="Scott M.A."/>
            <person name="Spackman E."/>
            <person name="Goraichik I."/>
            <person name="Dimitrov K.M."/>
            <person name="Suarez D.L."/>
            <person name="Swayne D.E."/>
        </authorList>
    </citation>
    <scope>NUCLEOTIDE SEQUENCE [LARGE SCALE GENOMIC DNA]</scope>
    <source>
        <strain evidence="3 4">KR-140</strain>
    </source>
</reference>
<evidence type="ECO:0000313" key="3">
    <source>
        <dbReference type="EMBL" id="SMB78085.1"/>
    </source>
</evidence>
<feature type="region of interest" description="Disordered" evidence="1">
    <location>
        <begin position="169"/>
        <end position="248"/>
    </location>
</feature>
<feature type="domain" description="DDE" evidence="2">
    <location>
        <begin position="72"/>
        <end position="192"/>
    </location>
</feature>
<evidence type="ECO:0000256" key="1">
    <source>
        <dbReference type="SAM" id="MobiDB-lite"/>
    </source>
</evidence>
<dbReference type="EMBL" id="FWWU01000002">
    <property type="protein sequence ID" value="SMB78085.1"/>
    <property type="molecule type" value="Genomic_DNA"/>
</dbReference>
<feature type="compositionally biased region" description="Basic and acidic residues" evidence="1">
    <location>
        <begin position="169"/>
        <end position="184"/>
    </location>
</feature>
<accession>A0A1W1UAH5</accession>
<dbReference type="PANTHER" id="PTHR35528">
    <property type="entry name" value="BLL1675 PROTEIN"/>
    <property type="match status" value="1"/>
</dbReference>
<dbReference type="Pfam" id="PF13610">
    <property type="entry name" value="DDE_Tnp_IS240"/>
    <property type="match status" value="1"/>
</dbReference>
<dbReference type="STRING" id="695939.SAMN00790413_06483"/>